<dbReference type="Pfam" id="PF09709">
    <property type="entry name" value="Cas_Csd1"/>
    <property type="match status" value="1"/>
</dbReference>
<accession>A0A832I215</accession>
<evidence type="ECO:0008006" key="2">
    <source>
        <dbReference type="Google" id="ProtNLM"/>
    </source>
</evidence>
<name>A0A832I215_UNCEI</name>
<dbReference type="EMBL" id="DSQF01000018">
    <property type="protein sequence ID" value="HGZ43547.1"/>
    <property type="molecule type" value="Genomic_DNA"/>
</dbReference>
<dbReference type="AlphaFoldDB" id="A0A832I215"/>
<proteinExistence type="predicted"/>
<gene>
    <name evidence="1" type="ORF">ENR23_09000</name>
</gene>
<dbReference type="InterPro" id="IPR010144">
    <property type="entry name" value="CRISPR-assoc_prot_Csd1-typ"/>
</dbReference>
<sequence length="222" mass="25000">MSPPRHCAGTPTLHRRAEERTRVPPLWLLLAQTARTKEDIPPLLAGPLLRAMLSGAPYPEALYSAVVRRIRADRQIDYLRSCVLKGYLNRNLHMEVSMSLDTERPEPAYRLGRLFAALEKTQKDALGEGLGKTIRDTYYGAASATPRTVFPRLLRVYQHHLGKLEGGRRVNRERLVQEILAPLDVLPAHLGLAEQGLFALGYYHQTMAFYSRRSEGAVDTTT</sequence>
<organism evidence="1">
    <name type="scientific">Eiseniibacteriota bacterium</name>
    <dbReference type="NCBI Taxonomy" id="2212470"/>
    <lineage>
        <taxon>Bacteria</taxon>
        <taxon>Candidatus Eiseniibacteriota</taxon>
    </lineage>
</organism>
<reference evidence="1" key="1">
    <citation type="journal article" date="2020" name="mSystems">
        <title>Genome- and Community-Level Interaction Insights into Carbon Utilization and Element Cycling Functions of Hydrothermarchaeota in Hydrothermal Sediment.</title>
        <authorList>
            <person name="Zhou Z."/>
            <person name="Liu Y."/>
            <person name="Xu W."/>
            <person name="Pan J."/>
            <person name="Luo Z.H."/>
            <person name="Li M."/>
        </authorList>
    </citation>
    <scope>NUCLEOTIDE SEQUENCE [LARGE SCALE GENOMIC DNA]</scope>
    <source>
        <strain evidence="1">SpSt-381</strain>
    </source>
</reference>
<evidence type="ECO:0000313" key="1">
    <source>
        <dbReference type="EMBL" id="HGZ43547.1"/>
    </source>
</evidence>
<protein>
    <recommendedName>
        <fullName evidence="2">Type I-C CRISPR-associated protein Cas8c/Csd1</fullName>
    </recommendedName>
</protein>
<comment type="caution">
    <text evidence="1">The sequence shown here is derived from an EMBL/GenBank/DDBJ whole genome shotgun (WGS) entry which is preliminary data.</text>
</comment>